<reference evidence="1 2" key="1">
    <citation type="submission" date="2017-06" db="EMBL/GenBank/DDBJ databases">
        <title>Novel microbial phyla capable of carbon fixation and sulfur reduction in deep-sea sediments.</title>
        <authorList>
            <person name="Huang J."/>
            <person name="Baker B."/>
            <person name="Wang Y."/>
        </authorList>
    </citation>
    <scope>NUCLEOTIDE SEQUENCE [LARGE SCALE GENOMIC DNA]</scope>
    <source>
        <strain evidence="1">B3_LCP</strain>
    </source>
</reference>
<dbReference type="AlphaFoldDB" id="A0A532UR27"/>
<sequence length="624" mass="71431">MKYRYSVLILKDSNYQSERPCRRTDRHPILPGSRLKNYVEFVTGLGIPFEIVDVNEFNLSNILDDNLVRCTSVIIACPIGRLSAEQQEWLKDCSFRYGVSLIADSFLFSKRPFLEPFGIKKCRTTSFSMQKICSNDGGVLYKVRPYPFSSKGADFGYRPILRLLMQSWFSRRLSKKQEAHSLASFRNGIPAVVCYQFGEATNYFLNFQPGRIFHNGNRFHQFFKNILTNHSRCPSVSIQYERGVCLRMDDPGASERVHLKGFNDGVISRELWNELIQLLEGENAKLSVAYVAEWVDDGDPRRGTLIYRGTPVWERIPGKHYTSREVTYHVWEPDRHHDYASQYEAMRAGVNKGVISILSHGLTHLSVDIKGWLNSQDQYTNMEWYREFCEMVSDENVERGILIQHLEKSVEEIRQAFGVNTQIVVPSAHMRTEDTPGLAREAGFKILSSKETNLLWDHAMISNRKLGAFYPEEFKEAAALSNAGYPILFVFHDYDVYRKGAFWLKEQVIKLQNEGVKTFLAMEEWGALLMARMDVILNENDLLVKIDFTSSLDVGNFKGMIPLHIEAVVSEIRTADGATIPITSTGDSWTRTQVPYSYVTNGRLSLIAELNQDIDKNREGLHGA</sequence>
<dbReference type="EMBL" id="NJBN01000013">
    <property type="protein sequence ID" value="TKJ37257.1"/>
    <property type="molecule type" value="Genomic_DNA"/>
</dbReference>
<dbReference type="SUPFAM" id="SSF88713">
    <property type="entry name" value="Glycoside hydrolase/deacetylase"/>
    <property type="match status" value="1"/>
</dbReference>
<protein>
    <submittedName>
        <fullName evidence="1">Uncharacterized protein</fullName>
    </submittedName>
</protein>
<evidence type="ECO:0000313" key="2">
    <source>
        <dbReference type="Proteomes" id="UP000319619"/>
    </source>
</evidence>
<dbReference type="GO" id="GO:0005975">
    <property type="term" value="P:carbohydrate metabolic process"/>
    <property type="evidence" value="ECO:0007669"/>
    <property type="project" value="InterPro"/>
</dbReference>
<evidence type="ECO:0000313" key="1">
    <source>
        <dbReference type="EMBL" id="TKJ37257.1"/>
    </source>
</evidence>
<dbReference type="Gene3D" id="3.20.20.370">
    <property type="entry name" value="Glycoside hydrolase/deacetylase"/>
    <property type="match status" value="1"/>
</dbReference>
<dbReference type="Proteomes" id="UP000319619">
    <property type="component" value="Unassembled WGS sequence"/>
</dbReference>
<proteinExistence type="predicted"/>
<accession>A0A532UR27</accession>
<name>A0A532UR27_UNCL8</name>
<dbReference type="InterPro" id="IPR011330">
    <property type="entry name" value="Glyco_hydro/deAcase_b/a-brl"/>
</dbReference>
<comment type="caution">
    <text evidence="1">The sequence shown here is derived from an EMBL/GenBank/DDBJ whole genome shotgun (WGS) entry which is preliminary data.</text>
</comment>
<organism evidence="1 2">
    <name type="scientific">candidate division LCP-89 bacterium B3_LCP</name>
    <dbReference type="NCBI Taxonomy" id="2012998"/>
    <lineage>
        <taxon>Bacteria</taxon>
        <taxon>Pseudomonadati</taxon>
        <taxon>Bacteria division LCP-89</taxon>
    </lineage>
</organism>
<gene>
    <name evidence="1" type="ORF">CEE37_14180</name>
</gene>